<dbReference type="Proteomes" id="UP001597244">
    <property type="component" value="Unassembled WGS sequence"/>
</dbReference>
<comment type="caution">
    <text evidence="2">The sequence shown here is derived from an EMBL/GenBank/DDBJ whole genome shotgun (WGS) entry which is preliminary data.</text>
</comment>
<evidence type="ECO:0000259" key="1">
    <source>
        <dbReference type="PROSITE" id="PS50879"/>
    </source>
</evidence>
<reference evidence="3" key="1">
    <citation type="journal article" date="2019" name="Int. J. Syst. Evol. Microbiol.">
        <title>The Global Catalogue of Microorganisms (GCM) 10K type strain sequencing project: providing services to taxonomists for standard genome sequencing and annotation.</title>
        <authorList>
            <consortium name="The Broad Institute Genomics Platform"/>
            <consortium name="The Broad Institute Genome Sequencing Center for Infectious Disease"/>
            <person name="Wu L."/>
            <person name="Ma J."/>
        </authorList>
    </citation>
    <scope>NUCLEOTIDE SEQUENCE [LARGE SCALE GENOMIC DNA]</scope>
    <source>
        <strain evidence="3">CCM 8951</strain>
    </source>
</reference>
<dbReference type="RefSeq" id="WP_125577989.1">
    <property type="nucleotide sequence ID" value="NZ_JBHTOF010000099.1"/>
</dbReference>
<organism evidence="2 3">
    <name type="scientific">Lapidilactobacillus mulanensis</name>
    <dbReference type="NCBI Taxonomy" id="2485999"/>
    <lineage>
        <taxon>Bacteria</taxon>
        <taxon>Bacillati</taxon>
        <taxon>Bacillota</taxon>
        <taxon>Bacilli</taxon>
        <taxon>Lactobacillales</taxon>
        <taxon>Lactobacillaceae</taxon>
        <taxon>Lapidilactobacillus</taxon>
    </lineage>
</organism>
<proteinExistence type="predicted"/>
<keyword evidence="3" id="KW-1185">Reference proteome</keyword>
<name>A0ABW4DR84_9LACO</name>
<accession>A0ABW4DR84</accession>
<dbReference type="Pfam" id="PF13456">
    <property type="entry name" value="RVT_3"/>
    <property type="match status" value="1"/>
</dbReference>
<evidence type="ECO:0000313" key="3">
    <source>
        <dbReference type="Proteomes" id="UP001597244"/>
    </source>
</evidence>
<dbReference type="InterPro" id="IPR002156">
    <property type="entry name" value="RNaseH_domain"/>
</dbReference>
<feature type="domain" description="RNase H type-1" evidence="1">
    <location>
        <begin position="1"/>
        <end position="129"/>
    </location>
</feature>
<dbReference type="InterPro" id="IPR012337">
    <property type="entry name" value="RNaseH-like_sf"/>
</dbReference>
<protein>
    <submittedName>
        <fullName evidence="2">Reverse transcriptase-like protein</fullName>
    </submittedName>
</protein>
<dbReference type="EMBL" id="JBHTOF010000099">
    <property type="protein sequence ID" value="MFD1466238.1"/>
    <property type="molecule type" value="Genomic_DNA"/>
</dbReference>
<sequence length="131" mass="14877">MLWLATDAAVDDGQMRAGIGIAIYNLERTIDLQFSRSIDYQDNHHAEFQAVLEGVHEISANLQAATDTVVLLTDSQIVKDSLEKRYAKHYAKETAQILQYTDQFPLFLIKLVGDRDNRAAHQLARQAVYRD</sequence>
<evidence type="ECO:0000313" key="2">
    <source>
        <dbReference type="EMBL" id="MFD1466238.1"/>
    </source>
</evidence>
<dbReference type="InterPro" id="IPR036397">
    <property type="entry name" value="RNaseH_sf"/>
</dbReference>
<dbReference type="PROSITE" id="PS50879">
    <property type="entry name" value="RNASE_H_1"/>
    <property type="match status" value="1"/>
</dbReference>
<dbReference type="Gene3D" id="3.30.420.10">
    <property type="entry name" value="Ribonuclease H-like superfamily/Ribonuclease H"/>
    <property type="match status" value="1"/>
</dbReference>
<dbReference type="SUPFAM" id="SSF53098">
    <property type="entry name" value="Ribonuclease H-like"/>
    <property type="match status" value="1"/>
</dbReference>
<gene>
    <name evidence="2" type="ORF">ACFQ4L_09215</name>
</gene>